<evidence type="ECO:0000256" key="2">
    <source>
        <dbReference type="ARBA" id="ARBA00008072"/>
    </source>
</evidence>
<reference evidence="8" key="1">
    <citation type="journal article" date="2019" name="Int. J. Syst. Evol. Microbiol.">
        <title>The Global Catalogue of Microorganisms (GCM) 10K type strain sequencing project: providing services to taxonomists for standard genome sequencing and annotation.</title>
        <authorList>
            <consortium name="The Broad Institute Genomics Platform"/>
            <consortium name="The Broad Institute Genome Sequencing Center for Infectious Disease"/>
            <person name="Wu L."/>
            <person name="Ma J."/>
        </authorList>
    </citation>
    <scope>NUCLEOTIDE SEQUENCE [LARGE SCALE GENOMIC DNA]</scope>
    <source>
        <strain evidence="8">JCM 17810</strain>
    </source>
</reference>
<organism evidence="7 8">
    <name type="scientific">Georgenia halophila</name>
    <dbReference type="NCBI Taxonomy" id="620889"/>
    <lineage>
        <taxon>Bacteria</taxon>
        <taxon>Bacillati</taxon>
        <taxon>Actinomycetota</taxon>
        <taxon>Actinomycetes</taxon>
        <taxon>Micrococcales</taxon>
        <taxon>Bogoriellaceae</taxon>
        <taxon>Georgenia</taxon>
    </lineage>
</organism>
<evidence type="ECO:0000256" key="1">
    <source>
        <dbReference type="ARBA" id="ARBA00001947"/>
    </source>
</evidence>
<evidence type="ECO:0000259" key="6">
    <source>
        <dbReference type="Pfam" id="PF00107"/>
    </source>
</evidence>
<sequence>MGRLVRFSGPRQAEVVDVDDEPLGPGQVRLTTAWSGISAGTELTAYRGTNPYLSNRWDAERRLFVPGEATHTYPLDAWGYEEVGWVSELGPGVDPALAGALVWGTWGHRSSVVRDAAWVAPRVMPAGAQDITGVFAKIGAIALNAVLDADIHVGEAVVVFGGGVPGQLTAQLARLNGADVVVVDPVAIRRNTAADLGAAHVLDPVSQDIAVQVRELTDGRGADVAIEMSGNHGALHEAVRSVAYSSRVVAAGFYQGGADAVRLGEEFHHNRVAIVGSQISGVAPALQHRWDELRMSRTVLDLARRGSIDLVGLISHTVPADEAPAAFEMLDADQDVLQVVLDYRAEADVV</sequence>
<protein>
    <submittedName>
        <fullName evidence="7">Zinc-binding alcohol dehydrogenase</fullName>
    </submittedName>
</protein>
<keyword evidence="8" id="KW-1185">Reference proteome</keyword>
<dbReference type="PANTHER" id="PTHR43350:SF19">
    <property type="entry name" value="D-GULOSIDE 3-DEHYDROGENASE"/>
    <property type="match status" value="1"/>
</dbReference>
<name>A0ABP8L8E1_9MICO</name>
<dbReference type="InterPro" id="IPR011032">
    <property type="entry name" value="GroES-like_sf"/>
</dbReference>
<dbReference type="PANTHER" id="PTHR43350">
    <property type="entry name" value="NAD-DEPENDENT ALCOHOL DEHYDROGENASE"/>
    <property type="match status" value="1"/>
</dbReference>
<dbReference type="Gene3D" id="3.40.50.720">
    <property type="entry name" value="NAD(P)-binding Rossmann-like Domain"/>
    <property type="match status" value="1"/>
</dbReference>
<evidence type="ECO:0000256" key="3">
    <source>
        <dbReference type="ARBA" id="ARBA00022723"/>
    </source>
</evidence>
<dbReference type="CDD" id="cd08255">
    <property type="entry name" value="2-desacetyl-2-hydroxyethyl_bacteriochlorophyllide_like"/>
    <property type="match status" value="1"/>
</dbReference>
<keyword evidence="4" id="KW-0862">Zinc</keyword>
<dbReference type="Gene3D" id="3.90.180.10">
    <property type="entry name" value="Medium-chain alcohol dehydrogenases, catalytic domain"/>
    <property type="match status" value="2"/>
</dbReference>
<feature type="domain" description="Alcohol dehydrogenase-like C-terminal" evidence="6">
    <location>
        <begin position="166"/>
        <end position="290"/>
    </location>
</feature>
<evidence type="ECO:0000313" key="8">
    <source>
        <dbReference type="Proteomes" id="UP001500622"/>
    </source>
</evidence>
<gene>
    <name evidence="7" type="ORF">GCM10023169_21750</name>
</gene>
<dbReference type="SUPFAM" id="SSF50129">
    <property type="entry name" value="GroES-like"/>
    <property type="match status" value="1"/>
</dbReference>
<dbReference type="SUPFAM" id="SSF51735">
    <property type="entry name" value="NAD(P)-binding Rossmann-fold domains"/>
    <property type="match status" value="1"/>
</dbReference>
<dbReference type="EMBL" id="BAABGN010000009">
    <property type="protein sequence ID" value="GAA4424776.1"/>
    <property type="molecule type" value="Genomic_DNA"/>
</dbReference>
<evidence type="ECO:0000313" key="7">
    <source>
        <dbReference type="EMBL" id="GAA4424776.1"/>
    </source>
</evidence>
<comment type="caution">
    <text evidence="7">The sequence shown here is derived from an EMBL/GenBank/DDBJ whole genome shotgun (WGS) entry which is preliminary data.</text>
</comment>
<comment type="cofactor">
    <cofactor evidence="1">
        <name>Zn(2+)</name>
        <dbReference type="ChEBI" id="CHEBI:29105"/>
    </cofactor>
</comment>
<evidence type="ECO:0000256" key="4">
    <source>
        <dbReference type="ARBA" id="ARBA00022833"/>
    </source>
</evidence>
<evidence type="ECO:0000256" key="5">
    <source>
        <dbReference type="ARBA" id="ARBA00023002"/>
    </source>
</evidence>
<keyword evidence="5" id="KW-0560">Oxidoreductase</keyword>
<proteinExistence type="inferred from homology"/>
<dbReference type="InterPro" id="IPR036291">
    <property type="entry name" value="NAD(P)-bd_dom_sf"/>
</dbReference>
<dbReference type="Pfam" id="PF00107">
    <property type="entry name" value="ADH_zinc_N"/>
    <property type="match status" value="1"/>
</dbReference>
<dbReference type="InterPro" id="IPR013149">
    <property type="entry name" value="ADH-like_C"/>
</dbReference>
<dbReference type="RefSeq" id="WP_345216286.1">
    <property type="nucleotide sequence ID" value="NZ_BAABGN010000009.1"/>
</dbReference>
<accession>A0ABP8L8E1</accession>
<keyword evidence="3" id="KW-0479">Metal-binding</keyword>
<dbReference type="Proteomes" id="UP001500622">
    <property type="component" value="Unassembled WGS sequence"/>
</dbReference>
<comment type="similarity">
    <text evidence="2">Belongs to the zinc-containing alcohol dehydrogenase family.</text>
</comment>